<dbReference type="AlphaFoldDB" id="A0AAD9PK70"/>
<feature type="transmembrane region" description="Helical" evidence="2">
    <location>
        <begin position="678"/>
        <end position="711"/>
    </location>
</feature>
<dbReference type="RefSeq" id="XP_067803227.1">
    <property type="nucleotide sequence ID" value="XM_067946663.1"/>
</dbReference>
<dbReference type="Pfam" id="PF14703">
    <property type="entry name" value="PHM7_cyt"/>
    <property type="match status" value="1"/>
</dbReference>
<dbReference type="PANTHER" id="PTHR13018">
    <property type="entry name" value="PROBABLE MEMBRANE PROTEIN DUF221-RELATED"/>
    <property type="match status" value="1"/>
</dbReference>
<feature type="region of interest" description="Disordered" evidence="1">
    <location>
        <begin position="281"/>
        <end position="339"/>
    </location>
</feature>
<keyword evidence="2" id="KW-0812">Transmembrane</keyword>
<organism evidence="5 6">
    <name type="scientific">Babesia duncani</name>
    <dbReference type="NCBI Taxonomy" id="323732"/>
    <lineage>
        <taxon>Eukaryota</taxon>
        <taxon>Sar</taxon>
        <taxon>Alveolata</taxon>
        <taxon>Apicomplexa</taxon>
        <taxon>Aconoidasida</taxon>
        <taxon>Piroplasmida</taxon>
        <taxon>Babesiidae</taxon>
        <taxon>Babesia</taxon>
    </lineage>
</organism>
<dbReference type="EMBL" id="JALLKP010000002">
    <property type="protein sequence ID" value="KAK2196385.1"/>
    <property type="molecule type" value="Genomic_DNA"/>
</dbReference>
<feature type="transmembrane region" description="Helical" evidence="2">
    <location>
        <begin position="485"/>
        <end position="507"/>
    </location>
</feature>
<evidence type="ECO:0000313" key="6">
    <source>
        <dbReference type="Proteomes" id="UP001214638"/>
    </source>
</evidence>
<keyword evidence="6" id="KW-1185">Reference proteome</keyword>
<feature type="domain" description="CSC1/OSCA1-like cytosolic" evidence="4">
    <location>
        <begin position="414"/>
        <end position="477"/>
    </location>
</feature>
<dbReference type="GO" id="GO:0005227">
    <property type="term" value="F:calcium-activated cation channel activity"/>
    <property type="evidence" value="ECO:0007669"/>
    <property type="project" value="InterPro"/>
</dbReference>
<feature type="transmembrane region" description="Helical" evidence="2">
    <location>
        <begin position="765"/>
        <end position="785"/>
    </location>
</feature>
<evidence type="ECO:0000256" key="1">
    <source>
        <dbReference type="SAM" id="MobiDB-lite"/>
    </source>
</evidence>
<evidence type="ECO:0000259" key="3">
    <source>
        <dbReference type="Pfam" id="PF02714"/>
    </source>
</evidence>
<feature type="transmembrane region" description="Helical" evidence="2">
    <location>
        <begin position="546"/>
        <end position="567"/>
    </location>
</feature>
<sequence>MDKGVWGFLAIMCFDITVFAISIYIWSSYRNILRSLLHSGFVKVRLSSCRRDAKAFDHLIQNELKQSGLFNPLDDENSKDPSMQPTDGGVKGYFKPKKANWWYYLTRGDEDKLSNNEAKLYLQFLWSIFVMLIWCTVISFIINGIVYMYLRSNGQSYFIISYNIEDLINSKVTIWSLYFTTWIYSAIVYFNILRFRTFTIKRKQVTVVLRPQLHTIMVVGFDKAIVDPSVIYKYFERIFPNQVLAAHLVFNHSKRLLLEWKLENAKVQLCAFDYYPPNATLETPPNAAEPDGPTSPDESGPDVGVQKSKAVPKMVRCKTETYDPKDSESNDQAEKEYRHQVRKSISLLDTQIVDPSTTLPQSPQGPRKSLSSSDILRFSSKQSQTQEGEMDAATLEKRPRLSSRSSFMKQFAVIRNLKAKIDAERTKSFKSSAKICFVSFADSNIVIHIIKDRKILEAMPKWRIYAAPHPRDIVWDNLHLTPFCVGIRCLVINVLLVLFYVLVGYILSSMNLLHTYKKPAPKIDLPEQAPPHPIGQVVTPNFWSNLIPPVTMAVINTCVHPPLINFASRYVGFWLQSTCQKYLLFGHIFYLIISTILVPLVASMLAFWKIFDGEFDSLSVEIGGILMNTSWRFATVYLLNATFLGTSNQLLQVSQLFCRWFVQRVFKYDFGVANFDFGYWYAFHLSILTLIMLFAIFVPYLLILGTAYFGIRYLIDRYNIMNEVWQLQMDSEGNVSATAIKSMLISISLFQFAMSGVFLSCQEKIATIWSTLLYIASAATWLFIYESNSEFIANLDQLYKIQLKPLDKKMLNTIKVCYMHPCDASDLVNI</sequence>
<keyword evidence="2" id="KW-0472">Membrane</keyword>
<accession>A0AAD9PK70</accession>
<feature type="region of interest" description="Disordered" evidence="1">
    <location>
        <begin position="355"/>
        <end position="374"/>
    </location>
</feature>
<dbReference type="Proteomes" id="UP001214638">
    <property type="component" value="Unassembled WGS sequence"/>
</dbReference>
<dbReference type="GeneID" id="94335927"/>
<protein>
    <submittedName>
        <fullName evidence="5">Bifunctional Calcium permeable stress-gated cation channel 1-like/10TM putative phosphate transporter</fullName>
    </submittedName>
</protein>
<dbReference type="GO" id="GO:0005886">
    <property type="term" value="C:plasma membrane"/>
    <property type="evidence" value="ECO:0007669"/>
    <property type="project" value="TreeGrafter"/>
</dbReference>
<evidence type="ECO:0000256" key="2">
    <source>
        <dbReference type="SAM" id="Phobius"/>
    </source>
</evidence>
<feature type="transmembrane region" description="Helical" evidence="2">
    <location>
        <begin position="739"/>
        <end position="759"/>
    </location>
</feature>
<feature type="domain" description="CSC1/OSCA1-like 7TM region" evidence="3">
    <location>
        <begin position="491"/>
        <end position="758"/>
    </location>
</feature>
<dbReference type="Pfam" id="PF02714">
    <property type="entry name" value="RSN1_7TM"/>
    <property type="match status" value="1"/>
</dbReference>
<dbReference type="KEGG" id="bdw:94335927"/>
<proteinExistence type="predicted"/>
<evidence type="ECO:0000259" key="4">
    <source>
        <dbReference type="Pfam" id="PF14703"/>
    </source>
</evidence>
<dbReference type="InterPro" id="IPR003864">
    <property type="entry name" value="CSC1/OSCA1-like_7TM"/>
</dbReference>
<name>A0AAD9PK70_9APIC</name>
<feature type="compositionally biased region" description="Basic and acidic residues" evidence="1">
    <location>
        <begin position="317"/>
        <end position="339"/>
    </location>
</feature>
<feature type="region of interest" description="Disordered" evidence="1">
    <location>
        <begin position="70"/>
        <end position="89"/>
    </location>
</feature>
<feature type="transmembrane region" description="Helical" evidence="2">
    <location>
        <begin position="172"/>
        <end position="193"/>
    </location>
</feature>
<feature type="compositionally biased region" description="Polar residues" evidence="1">
    <location>
        <begin position="355"/>
        <end position="364"/>
    </location>
</feature>
<dbReference type="InterPro" id="IPR045122">
    <property type="entry name" value="Csc1-like"/>
</dbReference>
<feature type="transmembrane region" description="Helical" evidence="2">
    <location>
        <begin position="124"/>
        <end position="150"/>
    </location>
</feature>
<comment type="caution">
    <text evidence="5">The sequence shown here is derived from an EMBL/GenBank/DDBJ whole genome shotgun (WGS) entry which is preliminary data.</text>
</comment>
<gene>
    <name evidence="5" type="ORF">BdWA1_001629</name>
</gene>
<reference evidence="5" key="1">
    <citation type="journal article" date="2023" name="Nat. Microbiol.">
        <title>Babesia duncani multi-omics identifies virulence factors and drug targets.</title>
        <authorList>
            <person name="Singh P."/>
            <person name="Lonardi S."/>
            <person name="Liang Q."/>
            <person name="Vydyam P."/>
            <person name="Khabirova E."/>
            <person name="Fang T."/>
            <person name="Gihaz S."/>
            <person name="Thekkiniath J."/>
            <person name="Munshi M."/>
            <person name="Abel S."/>
            <person name="Ciampossin L."/>
            <person name="Batugedara G."/>
            <person name="Gupta M."/>
            <person name="Lu X.M."/>
            <person name="Lenz T."/>
            <person name="Chakravarty S."/>
            <person name="Cornillot E."/>
            <person name="Hu Y."/>
            <person name="Ma W."/>
            <person name="Gonzalez L.M."/>
            <person name="Sanchez S."/>
            <person name="Estrada K."/>
            <person name="Sanchez-Flores A."/>
            <person name="Montero E."/>
            <person name="Harb O.S."/>
            <person name="Le Roch K.G."/>
            <person name="Mamoun C.B."/>
        </authorList>
    </citation>
    <scope>NUCLEOTIDE SEQUENCE</scope>
    <source>
        <strain evidence="5">WA1</strain>
    </source>
</reference>
<feature type="transmembrane region" description="Helical" evidence="2">
    <location>
        <begin position="6"/>
        <end position="26"/>
    </location>
</feature>
<dbReference type="PANTHER" id="PTHR13018:SF114">
    <property type="entry name" value="EXPRESSED PROTEIN"/>
    <property type="match status" value="1"/>
</dbReference>
<dbReference type="InterPro" id="IPR027815">
    <property type="entry name" value="CSC1/OSCA1-like_cyt"/>
</dbReference>
<evidence type="ECO:0000313" key="5">
    <source>
        <dbReference type="EMBL" id="KAK2196385.1"/>
    </source>
</evidence>
<feature type="transmembrane region" description="Helical" evidence="2">
    <location>
        <begin position="588"/>
        <end position="611"/>
    </location>
</feature>
<keyword evidence="2" id="KW-1133">Transmembrane helix</keyword>